<feature type="transmembrane region" description="Helical" evidence="1">
    <location>
        <begin position="64"/>
        <end position="86"/>
    </location>
</feature>
<feature type="transmembrane region" description="Helical" evidence="1">
    <location>
        <begin position="147"/>
        <end position="169"/>
    </location>
</feature>
<evidence type="ECO:0000313" key="4">
    <source>
        <dbReference type="Proteomes" id="UP000317178"/>
    </source>
</evidence>
<sequence length="246" mass="27604">MAISTDYEYTSTRSISRFVVGVCLVRAVCVPVWVGISLFFIYLEMNGQNKNDDFLFKLATNVELGFGIFAGIVNWVFLIASLVWIYRSSVNAFALSVTQPPAFTPGWATLFFFIPFVNFGLGLPIVSRIWNHSVTDLEKEGRNWPSPVVLTWWLVWVGGTILSMIVTFWTTLAAPEWTYQGQLSLVIVEVASIVVMVRLVRQLHQKQEEKHAILFELGTTCPACGEQVRNNLAECPVCGETLLATE</sequence>
<dbReference type="OrthoDB" id="4174975at2"/>
<name>A0A518CU45_9PLAN</name>
<organism evidence="3 4">
    <name type="scientific">Polystyrenella longa</name>
    <dbReference type="NCBI Taxonomy" id="2528007"/>
    <lineage>
        <taxon>Bacteria</taxon>
        <taxon>Pseudomonadati</taxon>
        <taxon>Planctomycetota</taxon>
        <taxon>Planctomycetia</taxon>
        <taxon>Planctomycetales</taxon>
        <taxon>Planctomycetaceae</taxon>
        <taxon>Polystyrenella</taxon>
    </lineage>
</organism>
<dbReference type="EMBL" id="CP036281">
    <property type="protein sequence ID" value="QDU82753.1"/>
    <property type="molecule type" value="Genomic_DNA"/>
</dbReference>
<dbReference type="KEGG" id="plon:Pla110_45150"/>
<feature type="transmembrane region" description="Helical" evidence="1">
    <location>
        <begin position="181"/>
        <end position="200"/>
    </location>
</feature>
<evidence type="ECO:0000313" key="3">
    <source>
        <dbReference type="EMBL" id="QDU82753.1"/>
    </source>
</evidence>
<keyword evidence="1" id="KW-0812">Transmembrane</keyword>
<feature type="transmembrane region" description="Helical" evidence="1">
    <location>
        <begin position="106"/>
        <end position="126"/>
    </location>
</feature>
<keyword evidence="4" id="KW-1185">Reference proteome</keyword>
<protein>
    <recommendedName>
        <fullName evidence="2">DUF4328 domain-containing protein</fullName>
    </recommendedName>
</protein>
<dbReference type="RefSeq" id="WP_144999208.1">
    <property type="nucleotide sequence ID" value="NZ_CP036281.1"/>
</dbReference>
<dbReference type="InterPro" id="IPR025565">
    <property type="entry name" value="DUF4328"/>
</dbReference>
<evidence type="ECO:0000259" key="2">
    <source>
        <dbReference type="Pfam" id="PF14219"/>
    </source>
</evidence>
<reference evidence="3 4" key="1">
    <citation type="submission" date="2019-02" db="EMBL/GenBank/DDBJ databases">
        <title>Deep-cultivation of Planctomycetes and their phenomic and genomic characterization uncovers novel biology.</title>
        <authorList>
            <person name="Wiegand S."/>
            <person name="Jogler M."/>
            <person name="Boedeker C."/>
            <person name="Pinto D."/>
            <person name="Vollmers J."/>
            <person name="Rivas-Marin E."/>
            <person name="Kohn T."/>
            <person name="Peeters S.H."/>
            <person name="Heuer A."/>
            <person name="Rast P."/>
            <person name="Oberbeckmann S."/>
            <person name="Bunk B."/>
            <person name="Jeske O."/>
            <person name="Meyerdierks A."/>
            <person name="Storesund J.E."/>
            <person name="Kallscheuer N."/>
            <person name="Luecker S."/>
            <person name="Lage O.M."/>
            <person name="Pohl T."/>
            <person name="Merkel B.J."/>
            <person name="Hornburger P."/>
            <person name="Mueller R.-W."/>
            <person name="Bruemmer F."/>
            <person name="Labrenz M."/>
            <person name="Spormann A.M."/>
            <person name="Op den Camp H."/>
            <person name="Overmann J."/>
            <person name="Amann R."/>
            <person name="Jetten M.S.M."/>
            <person name="Mascher T."/>
            <person name="Medema M.H."/>
            <person name="Devos D.P."/>
            <person name="Kaster A.-K."/>
            <person name="Ovreas L."/>
            <person name="Rohde M."/>
            <person name="Galperin M.Y."/>
            <person name="Jogler C."/>
        </authorList>
    </citation>
    <scope>NUCLEOTIDE SEQUENCE [LARGE SCALE GENOMIC DNA]</scope>
    <source>
        <strain evidence="3 4">Pla110</strain>
    </source>
</reference>
<proteinExistence type="predicted"/>
<dbReference type="Proteomes" id="UP000317178">
    <property type="component" value="Chromosome"/>
</dbReference>
<dbReference type="Pfam" id="PF14219">
    <property type="entry name" value="DUF4328"/>
    <property type="match status" value="1"/>
</dbReference>
<keyword evidence="1" id="KW-1133">Transmembrane helix</keyword>
<dbReference type="AlphaFoldDB" id="A0A518CU45"/>
<feature type="domain" description="DUF4328" evidence="2">
    <location>
        <begin position="56"/>
        <end position="202"/>
    </location>
</feature>
<keyword evidence="1" id="KW-0472">Membrane</keyword>
<evidence type="ECO:0000256" key="1">
    <source>
        <dbReference type="SAM" id="Phobius"/>
    </source>
</evidence>
<accession>A0A518CU45</accession>
<gene>
    <name evidence="3" type="ORF">Pla110_45150</name>
</gene>
<feature type="transmembrane region" description="Helical" evidence="1">
    <location>
        <begin position="18"/>
        <end position="43"/>
    </location>
</feature>